<evidence type="ECO:0000313" key="2">
    <source>
        <dbReference type="EMBL" id="SFE01506.1"/>
    </source>
</evidence>
<evidence type="ECO:0000313" key="3">
    <source>
        <dbReference type="Proteomes" id="UP000198977"/>
    </source>
</evidence>
<dbReference type="EMBL" id="FOMW01000004">
    <property type="protein sequence ID" value="SFE01506.1"/>
    <property type="molecule type" value="Genomic_DNA"/>
</dbReference>
<name>A0A1I1X285_9RHOB</name>
<feature type="domain" description="Hedgehog/Intein (Hint)" evidence="1">
    <location>
        <begin position="165"/>
        <end position="311"/>
    </location>
</feature>
<reference evidence="2 3" key="1">
    <citation type="submission" date="2016-10" db="EMBL/GenBank/DDBJ databases">
        <authorList>
            <person name="de Groot N.N."/>
        </authorList>
    </citation>
    <scope>NUCLEOTIDE SEQUENCE [LARGE SCALE GENOMIC DNA]</scope>
    <source>
        <strain evidence="2 3">DSM 11443</strain>
    </source>
</reference>
<dbReference type="AlphaFoldDB" id="A0A1I1X285"/>
<gene>
    <name evidence="2" type="ORF">SAMN04488523_104223</name>
</gene>
<dbReference type="OrthoDB" id="6305173at2"/>
<accession>A0A1I1X285</accession>
<organism evidence="2 3">
    <name type="scientific">Sulfitobacter brevis</name>
    <dbReference type="NCBI Taxonomy" id="74348"/>
    <lineage>
        <taxon>Bacteria</taxon>
        <taxon>Pseudomonadati</taxon>
        <taxon>Pseudomonadota</taxon>
        <taxon>Alphaproteobacteria</taxon>
        <taxon>Rhodobacterales</taxon>
        <taxon>Roseobacteraceae</taxon>
        <taxon>Sulfitobacter</taxon>
    </lineage>
</organism>
<dbReference type="Pfam" id="PF13403">
    <property type="entry name" value="Hint_2"/>
    <property type="match status" value="1"/>
</dbReference>
<dbReference type="InterPro" id="IPR006141">
    <property type="entry name" value="Intein_N"/>
</dbReference>
<dbReference type="PROSITE" id="PS50817">
    <property type="entry name" value="INTEIN_N_TER"/>
    <property type="match status" value="1"/>
</dbReference>
<dbReference type="InterPro" id="IPR036844">
    <property type="entry name" value="Hint_dom_sf"/>
</dbReference>
<dbReference type="STRING" id="74348.SAMN04488523_104223"/>
<dbReference type="Gene3D" id="2.170.16.10">
    <property type="entry name" value="Hedgehog/Intein (Hint) domain"/>
    <property type="match status" value="1"/>
</dbReference>
<evidence type="ECO:0000259" key="1">
    <source>
        <dbReference type="Pfam" id="PF13403"/>
    </source>
</evidence>
<dbReference type="GO" id="GO:0016539">
    <property type="term" value="P:intein-mediated protein splicing"/>
    <property type="evidence" value="ECO:0007669"/>
    <property type="project" value="InterPro"/>
</dbReference>
<dbReference type="SUPFAM" id="SSF51294">
    <property type="entry name" value="Hedgehog/intein (Hint) domain"/>
    <property type="match status" value="1"/>
</dbReference>
<proteinExistence type="predicted"/>
<dbReference type="Proteomes" id="UP000198977">
    <property type="component" value="Unassembled WGS sequence"/>
</dbReference>
<keyword evidence="3" id="KW-1185">Reference proteome</keyword>
<dbReference type="InterPro" id="IPR028992">
    <property type="entry name" value="Hedgehog/Intein_dom"/>
</dbReference>
<sequence>MKTGFKGTFVISWSQTEIDGLEAAPVQSLTVGAAWAWRGDAIRVDGPNDVLRLDQADEAETLRKRAARMVHRLVGAALDRDPAALAAKERDRELIRDTPLMDNSFVITDGSKSYTVTLIEVGRGSQPLLMFLDEFPPRNCDLWIVHHTLGAVAQESHGPGMGGVICFTPGTFIRTPDGTARVEDLREGDTVQTKDNGAQQIRWIGSRHMTGARLFAMPHLRPIRIQRGVIGSDAPDHDLLVSPEHRLVIKGAVAQELFNTPEVLVAAKDLINGSTISIDLRSREVTYVHLLLDHHQVMWANGLETESFHPVSASLRSLRDLDRARLLENHPELEFDPHTYGSFARRNLSSSEAAILRHAA</sequence>
<protein>
    <submittedName>
        <fullName evidence="2">Hint domain-containing protein</fullName>
    </submittedName>
</protein>
<dbReference type="RefSeq" id="WP_093923143.1">
    <property type="nucleotide sequence ID" value="NZ_FOMW01000004.1"/>
</dbReference>